<organism evidence="1 2">
    <name type="scientific">Leucogyrophana mollusca</name>
    <dbReference type="NCBI Taxonomy" id="85980"/>
    <lineage>
        <taxon>Eukaryota</taxon>
        <taxon>Fungi</taxon>
        <taxon>Dikarya</taxon>
        <taxon>Basidiomycota</taxon>
        <taxon>Agaricomycotina</taxon>
        <taxon>Agaricomycetes</taxon>
        <taxon>Agaricomycetidae</taxon>
        <taxon>Boletales</taxon>
        <taxon>Boletales incertae sedis</taxon>
        <taxon>Leucogyrophana</taxon>
    </lineage>
</organism>
<accession>A0ACB8BIZ7</accession>
<dbReference type="Proteomes" id="UP000790709">
    <property type="component" value="Unassembled WGS sequence"/>
</dbReference>
<gene>
    <name evidence="1" type="ORF">BV22DRAFT_1012523</name>
</gene>
<evidence type="ECO:0000313" key="1">
    <source>
        <dbReference type="EMBL" id="KAH7924782.1"/>
    </source>
</evidence>
<evidence type="ECO:0000313" key="2">
    <source>
        <dbReference type="Proteomes" id="UP000790709"/>
    </source>
</evidence>
<protein>
    <submittedName>
        <fullName evidence="1">Uncharacterized protein</fullName>
    </submittedName>
</protein>
<proteinExistence type="predicted"/>
<name>A0ACB8BIZ7_9AGAM</name>
<reference evidence="1" key="1">
    <citation type="journal article" date="2021" name="New Phytol.">
        <title>Evolutionary innovations through gain and loss of genes in the ectomycorrhizal Boletales.</title>
        <authorList>
            <person name="Wu G."/>
            <person name="Miyauchi S."/>
            <person name="Morin E."/>
            <person name="Kuo A."/>
            <person name="Drula E."/>
            <person name="Varga T."/>
            <person name="Kohler A."/>
            <person name="Feng B."/>
            <person name="Cao Y."/>
            <person name="Lipzen A."/>
            <person name="Daum C."/>
            <person name="Hundley H."/>
            <person name="Pangilinan J."/>
            <person name="Johnson J."/>
            <person name="Barry K."/>
            <person name="LaButti K."/>
            <person name="Ng V."/>
            <person name="Ahrendt S."/>
            <person name="Min B."/>
            <person name="Choi I.G."/>
            <person name="Park H."/>
            <person name="Plett J.M."/>
            <person name="Magnuson J."/>
            <person name="Spatafora J.W."/>
            <person name="Nagy L.G."/>
            <person name="Henrissat B."/>
            <person name="Grigoriev I.V."/>
            <person name="Yang Z.L."/>
            <person name="Xu J."/>
            <person name="Martin F.M."/>
        </authorList>
    </citation>
    <scope>NUCLEOTIDE SEQUENCE</scope>
    <source>
        <strain evidence="1">KUC20120723A-06</strain>
    </source>
</reference>
<keyword evidence="2" id="KW-1185">Reference proteome</keyword>
<sequence length="305" mass="33534">MRHKLSAIADISVDETPRTPAKTPANTDPPHLTLSPPRVTPAELYDQLTLRLPEPWVLPTCPHKYLGSIAFIQKRSLISALRSNACAVDLIERYNLDDVDIVLDPTAGIIFAPLLALPSRVESLVTKLESLSWRGTRRASPYAYSPPLLKAIKKLRRNLSIAEGCGNKNTGCLVSMAFANTVMEAAMYTRFFGDCVEANASPGAALWGPRDWLEKEEQEDEADLARVEGMNAFAAFVMLYQRTLQDIVDQSPDQRVQEFGPLIGEARVVSLHPAIGCLCHNRGGLSILEGNSQQHHRAPNARNGS</sequence>
<dbReference type="EMBL" id="MU266416">
    <property type="protein sequence ID" value="KAH7924782.1"/>
    <property type="molecule type" value="Genomic_DNA"/>
</dbReference>
<comment type="caution">
    <text evidence="1">The sequence shown here is derived from an EMBL/GenBank/DDBJ whole genome shotgun (WGS) entry which is preliminary data.</text>
</comment>